<sequence>MFENSSENSIDNGMFSNSPPYLLTLEVEELISPPNNTRWVRRNPSPTRPLNKYLIFRRDFTAKMRQQGMEMTARNVSRLSREAWDKQPAKVIRYFEILENLARDKHNEIYPASR</sequence>
<dbReference type="OrthoDB" id="6247875at2759"/>
<accession>A0A397W8U5</accession>
<dbReference type="InterPro" id="IPR036910">
    <property type="entry name" value="HMG_box_dom_sf"/>
</dbReference>
<protein>
    <recommendedName>
        <fullName evidence="1">HMG box domain-containing protein</fullName>
    </recommendedName>
</protein>
<dbReference type="Proteomes" id="UP000266673">
    <property type="component" value="Unassembled WGS sequence"/>
</dbReference>
<dbReference type="STRING" id="44941.A0A397W8U5"/>
<dbReference type="SUPFAM" id="SSF47095">
    <property type="entry name" value="HMG-box"/>
    <property type="match status" value="1"/>
</dbReference>
<keyword evidence="3" id="KW-1185">Reference proteome</keyword>
<dbReference type="InterPro" id="IPR009071">
    <property type="entry name" value="HMG_box_dom"/>
</dbReference>
<dbReference type="EMBL" id="QKWP01000006">
    <property type="protein sequence ID" value="RIB30748.1"/>
    <property type="molecule type" value="Genomic_DNA"/>
</dbReference>
<dbReference type="Pfam" id="PF00505">
    <property type="entry name" value="HMG_box"/>
    <property type="match status" value="1"/>
</dbReference>
<dbReference type="Gene3D" id="1.10.30.10">
    <property type="entry name" value="High mobility group box domain"/>
    <property type="match status" value="1"/>
</dbReference>
<evidence type="ECO:0000313" key="2">
    <source>
        <dbReference type="EMBL" id="RIB30748.1"/>
    </source>
</evidence>
<evidence type="ECO:0000259" key="1">
    <source>
        <dbReference type="Pfam" id="PF00505"/>
    </source>
</evidence>
<gene>
    <name evidence="2" type="ORF">C2G38_1424384</name>
</gene>
<reference evidence="2 3" key="1">
    <citation type="submission" date="2018-06" db="EMBL/GenBank/DDBJ databases">
        <title>Comparative genomics reveals the genomic features of Rhizophagus irregularis, R. cerebriforme, R. diaphanum and Gigaspora rosea, and their symbiotic lifestyle signature.</title>
        <authorList>
            <person name="Morin E."/>
            <person name="San Clemente H."/>
            <person name="Chen E.C.H."/>
            <person name="De La Providencia I."/>
            <person name="Hainaut M."/>
            <person name="Kuo A."/>
            <person name="Kohler A."/>
            <person name="Murat C."/>
            <person name="Tang N."/>
            <person name="Roy S."/>
            <person name="Loubradou J."/>
            <person name="Henrissat B."/>
            <person name="Grigoriev I.V."/>
            <person name="Corradi N."/>
            <person name="Roux C."/>
            <person name="Martin F.M."/>
        </authorList>
    </citation>
    <scope>NUCLEOTIDE SEQUENCE [LARGE SCALE GENOMIC DNA]</scope>
    <source>
        <strain evidence="2 3">DAOM 194757</strain>
    </source>
</reference>
<comment type="caution">
    <text evidence="2">The sequence shown here is derived from an EMBL/GenBank/DDBJ whole genome shotgun (WGS) entry which is preliminary data.</text>
</comment>
<feature type="domain" description="HMG box" evidence="1">
    <location>
        <begin position="46"/>
        <end position="111"/>
    </location>
</feature>
<evidence type="ECO:0000313" key="3">
    <source>
        <dbReference type="Proteomes" id="UP000266673"/>
    </source>
</evidence>
<name>A0A397W8U5_9GLOM</name>
<proteinExistence type="predicted"/>
<dbReference type="AlphaFoldDB" id="A0A397W8U5"/>
<organism evidence="2 3">
    <name type="scientific">Gigaspora rosea</name>
    <dbReference type="NCBI Taxonomy" id="44941"/>
    <lineage>
        <taxon>Eukaryota</taxon>
        <taxon>Fungi</taxon>
        <taxon>Fungi incertae sedis</taxon>
        <taxon>Mucoromycota</taxon>
        <taxon>Glomeromycotina</taxon>
        <taxon>Glomeromycetes</taxon>
        <taxon>Diversisporales</taxon>
        <taxon>Gigasporaceae</taxon>
        <taxon>Gigaspora</taxon>
    </lineage>
</organism>